<dbReference type="GO" id="GO:0005576">
    <property type="term" value="C:extracellular region"/>
    <property type="evidence" value="ECO:0007669"/>
    <property type="project" value="UniProtKB-SubCell"/>
</dbReference>
<comment type="caution">
    <text evidence="7">The sequence shown here is derived from an EMBL/GenBank/DDBJ whole genome shotgun (WGS) entry which is preliminary data.</text>
</comment>
<comment type="similarity">
    <text evidence="2">Belongs to the plant cysteine rich small secretory peptide family. Epidermal patterning factor subfamily.</text>
</comment>
<protein>
    <recommendedName>
        <fullName evidence="9">Epidermal patterning factor-like protein</fullName>
    </recommendedName>
</protein>
<evidence type="ECO:0000313" key="8">
    <source>
        <dbReference type="Proteomes" id="UP000886520"/>
    </source>
</evidence>
<dbReference type="InterPro" id="IPR039455">
    <property type="entry name" value="EPFL"/>
</dbReference>
<name>A0A9D4U7M6_ADICA</name>
<keyword evidence="5" id="KW-1015">Disulfide bond</keyword>
<proteinExistence type="inferred from homology"/>
<evidence type="ECO:0000256" key="6">
    <source>
        <dbReference type="SAM" id="SignalP"/>
    </source>
</evidence>
<keyword evidence="8" id="KW-1185">Reference proteome</keyword>
<accession>A0A9D4U7M6</accession>
<comment type="subcellular location">
    <subcellularLocation>
        <location evidence="1">Secreted</location>
    </subcellularLocation>
</comment>
<evidence type="ECO:0008006" key="9">
    <source>
        <dbReference type="Google" id="ProtNLM"/>
    </source>
</evidence>
<organism evidence="7 8">
    <name type="scientific">Adiantum capillus-veneris</name>
    <name type="common">Maidenhair fern</name>
    <dbReference type="NCBI Taxonomy" id="13818"/>
    <lineage>
        <taxon>Eukaryota</taxon>
        <taxon>Viridiplantae</taxon>
        <taxon>Streptophyta</taxon>
        <taxon>Embryophyta</taxon>
        <taxon>Tracheophyta</taxon>
        <taxon>Polypodiopsida</taxon>
        <taxon>Polypodiidae</taxon>
        <taxon>Polypodiales</taxon>
        <taxon>Pteridineae</taxon>
        <taxon>Pteridaceae</taxon>
        <taxon>Vittarioideae</taxon>
        <taxon>Adiantum</taxon>
    </lineage>
</organism>
<reference evidence="7" key="1">
    <citation type="submission" date="2021-01" db="EMBL/GenBank/DDBJ databases">
        <title>Adiantum capillus-veneris genome.</title>
        <authorList>
            <person name="Fang Y."/>
            <person name="Liao Q."/>
        </authorList>
    </citation>
    <scope>NUCLEOTIDE SEQUENCE</scope>
    <source>
        <strain evidence="7">H3</strain>
        <tissue evidence="7">Leaf</tissue>
    </source>
</reference>
<evidence type="ECO:0000256" key="5">
    <source>
        <dbReference type="ARBA" id="ARBA00023157"/>
    </source>
</evidence>
<evidence type="ECO:0000256" key="3">
    <source>
        <dbReference type="ARBA" id="ARBA00022525"/>
    </source>
</evidence>
<evidence type="ECO:0000256" key="2">
    <source>
        <dbReference type="ARBA" id="ARBA00008127"/>
    </source>
</evidence>
<keyword evidence="3" id="KW-0964">Secreted</keyword>
<evidence type="ECO:0000256" key="1">
    <source>
        <dbReference type="ARBA" id="ARBA00004613"/>
    </source>
</evidence>
<feature type="signal peptide" evidence="6">
    <location>
        <begin position="1"/>
        <end position="21"/>
    </location>
</feature>
<dbReference type="Pfam" id="PF17181">
    <property type="entry name" value="EPF"/>
    <property type="match status" value="1"/>
</dbReference>
<dbReference type="EMBL" id="JABFUD020000021">
    <property type="protein sequence ID" value="KAI5062953.1"/>
    <property type="molecule type" value="Genomic_DNA"/>
</dbReference>
<dbReference type="OrthoDB" id="1937916at2759"/>
<dbReference type="AlphaFoldDB" id="A0A9D4U7M6"/>
<sequence>MKGSSYRWLLLSSLIILVVFSNHTARYQGCCARPSTIILPPSSSAGRYGEGDVDVARGRASTRSDSKVINGSHPNFEVESSGQPLRYLSRGSDKSSQGQKTMFHRRDLIVGALGSTPPKCVKKCSRCTPCDAIRVPIQPGRTKVSIMEYYPEAWKCKCKNKLYMP</sequence>
<dbReference type="GO" id="GO:0010052">
    <property type="term" value="P:guard cell differentiation"/>
    <property type="evidence" value="ECO:0007669"/>
    <property type="project" value="TreeGrafter"/>
</dbReference>
<keyword evidence="4 6" id="KW-0732">Signal</keyword>
<dbReference type="Proteomes" id="UP000886520">
    <property type="component" value="Chromosome 21"/>
</dbReference>
<evidence type="ECO:0000313" key="7">
    <source>
        <dbReference type="EMBL" id="KAI5062953.1"/>
    </source>
</evidence>
<gene>
    <name evidence="7" type="ORF">GOP47_0021500</name>
</gene>
<dbReference type="PANTHER" id="PTHR33109:SF4">
    <property type="entry name" value="EPIDERMAL PATTERNING FACTOR-LIKE PROTEIN 6"/>
    <property type="match status" value="1"/>
</dbReference>
<dbReference type="PANTHER" id="PTHR33109">
    <property type="entry name" value="EPIDERMAL PATTERNING FACTOR-LIKE PROTEIN 4"/>
    <property type="match status" value="1"/>
</dbReference>
<evidence type="ECO:0000256" key="4">
    <source>
        <dbReference type="ARBA" id="ARBA00022729"/>
    </source>
</evidence>
<feature type="chain" id="PRO_5039653666" description="Epidermal patterning factor-like protein" evidence="6">
    <location>
        <begin position="22"/>
        <end position="165"/>
    </location>
</feature>